<dbReference type="PROSITE" id="PS51186">
    <property type="entry name" value="GNAT"/>
    <property type="match status" value="1"/>
</dbReference>
<organism evidence="2 3">
    <name type="scientific">Clostridium frigoriphilum</name>
    <dbReference type="NCBI Taxonomy" id="443253"/>
    <lineage>
        <taxon>Bacteria</taxon>
        <taxon>Bacillati</taxon>
        <taxon>Bacillota</taxon>
        <taxon>Clostridia</taxon>
        <taxon>Eubacteriales</taxon>
        <taxon>Clostridiaceae</taxon>
        <taxon>Clostridium</taxon>
    </lineage>
</organism>
<feature type="domain" description="N-acetyltransferase" evidence="1">
    <location>
        <begin position="8"/>
        <end position="174"/>
    </location>
</feature>
<accession>A0ABU7USM8</accession>
<reference evidence="2 3" key="1">
    <citation type="submission" date="2023-11" db="EMBL/GenBank/DDBJ databases">
        <title>Draft genome sequence of a psychrophilic Clostridium strain from permafrost water brine.</title>
        <authorList>
            <person name="Shcherbakova V.A."/>
            <person name="Trubitsyn V.E."/>
            <person name="Zakharyuk A.G."/>
        </authorList>
    </citation>
    <scope>NUCLEOTIDE SEQUENCE [LARGE SCALE GENOMIC DNA]</scope>
    <source>
        <strain evidence="2 3">14F</strain>
    </source>
</reference>
<dbReference type="EC" id="2.-.-.-" evidence="2"/>
<comment type="caution">
    <text evidence="2">The sequence shown here is derived from an EMBL/GenBank/DDBJ whole genome shotgun (WGS) entry which is preliminary data.</text>
</comment>
<dbReference type="EMBL" id="JAZHFS010000023">
    <property type="protein sequence ID" value="MEF2114418.1"/>
    <property type="molecule type" value="Genomic_DNA"/>
</dbReference>
<proteinExistence type="predicted"/>
<evidence type="ECO:0000259" key="1">
    <source>
        <dbReference type="PROSITE" id="PS51186"/>
    </source>
</evidence>
<sequence length="209" mass="24804">MNNFHENYQLLLLSKEYLREIYNWNIAEKHFEQFTCRPLRSQKSYNEYVNKMMDSIDSIKEKTYILVKRDNNSVPLGKIKLFDYKPRNHSAEFGYYLPNHNRNKGLESIILEQFIDLSFADSDYNLNKLYATTASNNIPSIRLLEKYKFRLEGRLREHIIDMFPRTVISEKPPENPLICFREQKGSKFAPDINTILSSHVECVVLMSHK</sequence>
<evidence type="ECO:0000313" key="3">
    <source>
        <dbReference type="Proteomes" id="UP001498469"/>
    </source>
</evidence>
<dbReference type="InterPro" id="IPR000182">
    <property type="entry name" value="GNAT_dom"/>
</dbReference>
<dbReference type="RefSeq" id="WP_216253180.1">
    <property type="nucleotide sequence ID" value="NZ_JAZHFS010000023.1"/>
</dbReference>
<keyword evidence="2" id="KW-0808">Transferase</keyword>
<dbReference type="GO" id="GO:0016740">
    <property type="term" value="F:transferase activity"/>
    <property type="evidence" value="ECO:0007669"/>
    <property type="project" value="UniProtKB-KW"/>
</dbReference>
<evidence type="ECO:0000313" key="2">
    <source>
        <dbReference type="EMBL" id="MEF2114418.1"/>
    </source>
</evidence>
<dbReference type="Pfam" id="PF13420">
    <property type="entry name" value="Acetyltransf_4"/>
    <property type="match status" value="1"/>
</dbReference>
<protein>
    <submittedName>
        <fullName evidence="2">GNAT family protein</fullName>
        <ecNumber evidence="2">2.-.-.-</ecNumber>
    </submittedName>
</protein>
<gene>
    <name evidence="2" type="ORF">SJI18_19145</name>
</gene>
<name>A0ABU7USM8_9CLOT</name>
<dbReference type="Proteomes" id="UP001498469">
    <property type="component" value="Unassembled WGS sequence"/>
</dbReference>
<keyword evidence="3" id="KW-1185">Reference proteome</keyword>